<dbReference type="EMBL" id="MPJC01000007">
    <property type="protein sequence ID" value="OKA20765.1"/>
    <property type="molecule type" value="Genomic_DNA"/>
</dbReference>
<comment type="caution">
    <text evidence="1">The sequence shown here is derived from an EMBL/GenBank/DDBJ whole genome shotgun (WGS) entry which is preliminary data.</text>
</comment>
<evidence type="ECO:0000313" key="2">
    <source>
        <dbReference type="Proteomes" id="UP000186677"/>
    </source>
</evidence>
<gene>
    <name evidence="1" type="ORF">BOH73_13080</name>
</gene>
<sequence>MTYRNVVSAVVRALAAESINSTGGCDFEPKVQCAKQKGQIVGKEASFLLDCWVFGRLHKALNQQHWRVLVAKYSTHVERKHTAIAELTRSVGSPAPKRFLHCAVVTWALPKRPGMDGKRSTNVLPAGWYEMDNWSDEPYPIKTQERWRREIRKALEREVDEALLLAQVLLDAEGLIETKAA</sequence>
<organism evidence="1 2">
    <name type="scientific">Pseudomonas versuta</name>
    <dbReference type="NCBI Taxonomy" id="1788301"/>
    <lineage>
        <taxon>Bacteria</taxon>
        <taxon>Pseudomonadati</taxon>
        <taxon>Pseudomonadota</taxon>
        <taxon>Gammaproteobacteria</taxon>
        <taxon>Pseudomonadales</taxon>
        <taxon>Pseudomonadaceae</taxon>
        <taxon>Pseudomonas</taxon>
    </lineage>
</organism>
<evidence type="ECO:0000313" key="1">
    <source>
        <dbReference type="EMBL" id="OKA20765.1"/>
    </source>
</evidence>
<dbReference type="Proteomes" id="UP000186677">
    <property type="component" value="Unassembled WGS sequence"/>
</dbReference>
<protein>
    <recommendedName>
        <fullName evidence="3">Phage-like protein</fullName>
    </recommendedName>
</protein>
<dbReference type="RefSeq" id="WP_060691978.1">
    <property type="nucleotide sequence ID" value="NZ_CP012676.1"/>
</dbReference>
<evidence type="ECO:0008006" key="3">
    <source>
        <dbReference type="Google" id="ProtNLM"/>
    </source>
</evidence>
<name>A0ABX3E6M6_9PSED</name>
<proteinExistence type="predicted"/>
<keyword evidence="2" id="KW-1185">Reference proteome</keyword>
<reference evidence="1 2" key="1">
    <citation type="submission" date="2016-11" db="EMBL/GenBank/DDBJ databases">
        <title>Draft genome of Pseudomonas versuta A4R1.5.</title>
        <authorList>
            <person name="See-Too W.-S."/>
        </authorList>
    </citation>
    <scope>NUCLEOTIDE SEQUENCE [LARGE SCALE GENOMIC DNA]</scope>
    <source>
        <strain evidence="1 2">A4R1.5</strain>
    </source>
</reference>
<accession>A0ABX3E6M6</accession>